<dbReference type="NCBIfam" id="TIGR00200">
    <property type="entry name" value="cinA_nterm"/>
    <property type="match status" value="1"/>
</dbReference>
<dbReference type="PANTHER" id="PTHR13939">
    <property type="entry name" value="NICOTINAMIDE-NUCLEOTIDE AMIDOHYDROLASE PNCC"/>
    <property type="match status" value="1"/>
</dbReference>
<evidence type="ECO:0000313" key="3">
    <source>
        <dbReference type="EMBL" id="HJB39356.1"/>
    </source>
</evidence>
<dbReference type="InterPro" id="IPR041424">
    <property type="entry name" value="CinA_KH"/>
</dbReference>
<dbReference type="NCBIfam" id="TIGR00177">
    <property type="entry name" value="molyb_syn"/>
    <property type="match status" value="1"/>
</dbReference>
<dbReference type="Gene3D" id="3.30.70.2860">
    <property type="match status" value="1"/>
</dbReference>
<dbReference type="PIRSF" id="PIRSF006728">
    <property type="entry name" value="CinA"/>
    <property type="match status" value="1"/>
</dbReference>
<evidence type="ECO:0000256" key="1">
    <source>
        <dbReference type="HAMAP-Rule" id="MF_00226"/>
    </source>
</evidence>
<dbReference type="CDD" id="cd00885">
    <property type="entry name" value="cinA"/>
    <property type="match status" value="1"/>
</dbReference>
<comment type="similarity">
    <text evidence="1">Belongs to the CinA family.</text>
</comment>
<dbReference type="HAMAP" id="MF_00226_B">
    <property type="entry name" value="CinA_B"/>
    <property type="match status" value="1"/>
</dbReference>
<comment type="caution">
    <text evidence="3">The sequence shown here is derived from an EMBL/GenBank/DDBJ whole genome shotgun (WGS) entry which is preliminary data.</text>
</comment>
<dbReference type="PANTHER" id="PTHR13939:SF0">
    <property type="entry name" value="NMN AMIDOHYDROLASE-LIKE PROTEIN YFAY"/>
    <property type="match status" value="1"/>
</dbReference>
<organism evidence="3 4">
    <name type="scientific">Candidatus Ruthenibacterium avium</name>
    <dbReference type="NCBI Taxonomy" id="2838751"/>
    <lineage>
        <taxon>Bacteria</taxon>
        <taxon>Bacillati</taxon>
        <taxon>Bacillota</taxon>
        <taxon>Clostridia</taxon>
        <taxon>Eubacteriales</taxon>
        <taxon>Oscillospiraceae</taxon>
        <taxon>Ruthenibacterium</taxon>
    </lineage>
</organism>
<dbReference type="Gene3D" id="3.40.980.10">
    <property type="entry name" value="MoaB/Mog-like domain"/>
    <property type="match status" value="1"/>
</dbReference>
<dbReference type="SMART" id="SM00852">
    <property type="entry name" value="MoCF_biosynth"/>
    <property type="match status" value="1"/>
</dbReference>
<dbReference type="NCBIfam" id="TIGR00199">
    <property type="entry name" value="PncC_domain"/>
    <property type="match status" value="1"/>
</dbReference>
<dbReference type="Proteomes" id="UP000824209">
    <property type="component" value="Unassembled WGS sequence"/>
</dbReference>
<dbReference type="InterPro" id="IPR008135">
    <property type="entry name" value="Competence-induced_CinA"/>
</dbReference>
<sequence length="439" mass="47059">MTAEIIAVGTELLLGDILNTNAQFLARELASLGISVYYQSVVGDNAARLEALVRTARERSDLLVFTGGLGPTDDDLTKQTVAKAYGDTLRFDPEELEKIRSFFERWGRTMPPSNEKQAYVPVHGRKIVNNNGTAPGMIFEDTVCKGKYAVLLPGPPKEMQPMFLDTVKPWLAQLSDGVLFSRTLRVTGVGESHMEPKISDLLDGTNPTAALYAKMGEVVIRVTAKAATQEQAAEMCAGTVQQLKDRLGDVVYTDTFDSLEETVVDTLKQAHKTVATAESCTGGLLSQRLTAIPGSSEVFSLGVCTYSNAMKEKMLGVPAQMLEQVGAVSPQVAAAMAQGVRACAGTDFGVGITGIAGPGGATKDKPVGLVYVSACDGNVTYVQKLLMTNRTRDSVRTWASQHALEMVRRLTLGLEQPGCCCFHSGEPVVMPAEAEPMDV</sequence>
<gene>
    <name evidence="1" type="primary">cinA</name>
    <name evidence="3" type="ORF">H9943_03050</name>
</gene>
<dbReference type="InterPro" id="IPR036653">
    <property type="entry name" value="CinA-like_C"/>
</dbReference>
<dbReference type="InterPro" id="IPR008136">
    <property type="entry name" value="CinA_C"/>
</dbReference>
<dbReference type="Pfam" id="PF02464">
    <property type="entry name" value="CinA"/>
    <property type="match status" value="1"/>
</dbReference>
<name>A0A9D2M0W3_9FIRM</name>
<dbReference type="Pfam" id="PF00994">
    <property type="entry name" value="MoCF_biosynth"/>
    <property type="match status" value="1"/>
</dbReference>
<dbReference type="Pfam" id="PF18146">
    <property type="entry name" value="CinA_KH"/>
    <property type="match status" value="1"/>
</dbReference>
<dbReference type="SUPFAM" id="SSF53218">
    <property type="entry name" value="Molybdenum cofactor biosynthesis proteins"/>
    <property type="match status" value="1"/>
</dbReference>
<dbReference type="InterPro" id="IPR036425">
    <property type="entry name" value="MoaB/Mog-like_dom_sf"/>
</dbReference>
<proteinExistence type="inferred from homology"/>
<dbReference type="InterPro" id="IPR001453">
    <property type="entry name" value="MoaB/Mog_dom"/>
</dbReference>
<accession>A0A9D2M0W3</accession>
<dbReference type="Gene3D" id="3.90.950.20">
    <property type="entry name" value="CinA-like"/>
    <property type="match status" value="1"/>
</dbReference>
<dbReference type="AlphaFoldDB" id="A0A9D2M0W3"/>
<evidence type="ECO:0000259" key="2">
    <source>
        <dbReference type="SMART" id="SM00852"/>
    </source>
</evidence>
<dbReference type="InterPro" id="IPR050101">
    <property type="entry name" value="CinA"/>
</dbReference>
<dbReference type="SUPFAM" id="SSF142433">
    <property type="entry name" value="CinA-like"/>
    <property type="match status" value="1"/>
</dbReference>
<dbReference type="NCBIfam" id="NF001813">
    <property type="entry name" value="PRK00549.1"/>
    <property type="match status" value="1"/>
</dbReference>
<protein>
    <recommendedName>
        <fullName evidence="1">Putative competence-damage inducible protein</fullName>
    </recommendedName>
</protein>
<evidence type="ECO:0000313" key="4">
    <source>
        <dbReference type="Proteomes" id="UP000824209"/>
    </source>
</evidence>
<reference evidence="3" key="1">
    <citation type="journal article" date="2021" name="PeerJ">
        <title>Extensive microbial diversity within the chicken gut microbiome revealed by metagenomics and culture.</title>
        <authorList>
            <person name="Gilroy R."/>
            <person name="Ravi A."/>
            <person name="Getino M."/>
            <person name="Pursley I."/>
            <person name="Horton D.L."/>
            <person name="Alikhan N.F."/>
            <person name="Baker D."/>
            <person name="Gharbi K."/>
            <person name="Hall N."/>
            <person name="Watson M."/>
            <person name="Adriaenssens E.M."/>
            <person name="Foster-Nyarko E."/>
            <person name="Jarju S."/>
            <person name="Secka A."/>
            <person name="Antonio M."/>
            <person name="Oren A."/>
            <person name="Chaudhuri R.R."/>
            <person name="La Ragione R."/>
            <person name="Hildebrand F."/>
            <person name="Pallen M.J."/>
        </authorList>
    </citation>
    <scope>NUCLEOTIDE SEQUENCE</scope>
    <source>
        <strain evidence="3">ChiBcec8-14828</strain>
    </source>
</reference>
<dbReference type="EMBL" id="DWYA01000030">
    <property type="protein sequence ID" value="HJB39356.1"/>
    <property type="molecule type" value="Genomic_DNA"/>
</dbReference>
<feature type="domain" description="MoaB/Mog" evidence="2">
    <location>
        <begin position="4"/>
        <end position="173"/>
    </location>
</feature>
<reference evidence="3" key="2">
    <citation type="submission" date="2021-04" db="EMBL/GenBank/DDBJ databases">
        <authorList>
            <person name="Gilroy R."/>
        </authorList>
    </citation>
    <scope>NUCLEOTIDE SEQUENCE</scope>
    <source>
        <strain evidence="3">ChiBcec8-14828</strain>
    </source>
</reference>